<evidence type="ECO:0000256" key="2">
    <source>
        <dbReference type="SAM" id="SignalP"/>
    </source>
</evidence>
<evidence type="ECO:0000313" key="4">
    <source>
        <dbReference type="Proteomes" id="UP000663855"/>
    </source>
</evidence>
<sequence>MQVLLVTIAVLYCSCEDRTVDGVAILNKDQVTMASYQPTPEPVKPEIVIAPYILINETVVNNNDTTPNFEVNDASNNSTPELLVKPEIVIAPYILTNETVVNNNDTTPNFEVNNISNNSAAEPVKPAIVIAPSILITKKPVDDKDKKRDFQVNNASNKSAAEPVKPAIVIAPYILITKKPVDDKDKKRHFQVNNASNKSEKSSEVESDILSVNLLEELEDPSADLTQINENLQFCARAMCPMIYCRNNLPAMPSQRICCPRCVTNAKCNVSECPTFKCHIYRIPANFSAHECCDHCALPSANGAGRTKIRKHFRGFRNGIYQYEQSSESQNHFSSRSSSSSAEGGSSSKQDSLRYIGCQAPPFENQPSHCNSRFMQLLAEVSARLRDEEYDDFSDISDSGGMLMYK</sequence>
<feature type="chain" id="PRO_5033006812" evidence="2">
    <location>
        <begin position="16"/>
        <end position="406"/>
    </location>
</feature>
<organism evidence="3 4">
    <name type="scientific">Rotaria magnacalcarata</name>
    <dbReference type="NCBI Taxonomy" id="392030"/>
    <lineage>
        <taxon>Eukaryota</taxon>
        <taxon>Metazoa</taxon>
        <taxon>Spiralia</taxon>
        <taxon>Gnathifera</taxon>
        <taxon>Rotifera</taxon>
        <taxon>Eurotatoria</taxon>
        <taxon>Bdelloidea</taxon>
        <taxon>Philodinida</taxon>
        <taxon>Philodinidae</taxon>
        <taxon>Rotaria</taxon>
    </lineage>
</organism>
<comment type="caution">
    <text evidence="3">The sequence shown here is derived from an EMBL/GenBank/DDBJ whole genome shotgun (WGS) entry which is preliminary data.</text>
</comment>
<evidence type="ECO:0000313" key="3">
    <source>
        <dbReference type="EMBL" id="CAF1003993.1"/>
    </source>
</evidence>
<dbReference type="AlphaFoldDB" id="A0A814H192"/>
<name>A0A814H192_9BILA</name>
<evidence type="ECO:0000256" key="1">
    <source>
        <dbReference type="SAM" id="MobiDB-lite"/>
    </source>
</evidence>
<feature type="signal peptide" evidence="2">
    <location>
        <begin position="1"/>
        <end position="15"/>
    </location>
</feature>
<keyword evidence="2" id="KW-0732">Signal</keyword>
<protein>
    <submittedName>
        <fullName evidence="3">Uncharacterized protein</fullName>
    </submittedName>
</protein>
<dbReference type="EMBL" id="CAJNOV010000151">
    <property type="protein sequence ID" value="CAF1003993.1"/>
    <property type="molecule type" value="Genomic_DNA"/>
</dbReference>
<feature type="region of interest" description="Disordered" evidence="1">
    <location>
        <begin position="327"/>
        <end position="350"/>
    </location>
</feature>
<proteinExistence type="predicted"/>
<accession>A0A814H192</accession>
<dbReference type="Proteomes" id="UP000663855">
    <property type="component" value="Unassembled WGS sequence"/>
</dbReference>
<gene>
    <name evidence="3" type="ORF">CJN711_LOCUS2491</name>
</gene>
<reference evidence="3" key="1">
    <citation type="submission" date="2021-02" db="EMBL/GenBank/DDBJ databases">
        <authorList>
            <person name="Nowell W R."/>
        </authorList>
    </citation>
    <scope>NUCLEOTIDE SEQUENCE</scope>
</reference>